<sequence length="288" mass="31443">MKTILAGTCLAIGLLAAVLLLTGSDSPPMAGEKAEIAMRNVGYRVLLAAGDSSSRVLPVTKVDNNIYLIRFENPLTFTTDTLVKVIHEALAPGINTKILPSAYVVNVMECTGNLVVYSYQMAGTEENTLVPCKGRDQPVGCYAIKITFERSTLLAVGKWKLGGLALTCLALAGFIFLRKAPTSNNEQKQPSTLSIGQFAFDLQNGMLKHKDEVIDLTAKEAKILTLFAKQPNMVLERDKLMKEVWEDEGVIVGRSLDMFVSKLRKKLQADPNVKITNVHGKGYKLEIG</sequence>
<organism evidence="4 5">
    <name type="scientific">Imperialibacter roseus</name>
    <dbReference type="NCBI Taxonomy" id="1324217"/>
    <lineage>
        <taxon>Bacteria</taxon>
        <taxon>Pseudomonadati</taxon>
        <taxon>Bacteroidota</taxon>
        <taxon>Cytophagia</taxon>
        <taxon>Cytophagales</taxon>
        <taxon>Flammeovirgaceae</taxon>
        <taxon>Imperialibacter</taxon>
    </lineage>
</organism>
<evidence type="ECO:0000313" key="5">
    <source>
        <dbReference type="Proteomes" id="UP001302349"/>
    </source>
</evidence>
<dbReference type="SMART" id="SM00862">
    <property type="entry name" value="Trans_reg_C"/>
    <property type="match status" value="1"/>
</dbReference>
<name>A0ABZ0IND4_9BACT</name>
<dbReference type="CDD" id="cd00383">
    <property type="entry name" value="trans_reg_C"/>
    <property type="match status" value="1"/>
</dbReference>
<evidence type="ECO:0000313" key="4">
    <source>
        <dbReference type="EMBL" id="WOK06557.1"/>
    </source>
</evidence>
<dbReference type="SUPFAM" id="SSF46894">
    <property type="entry name" value="C-terminal effector domain of the bipartite response regulators"/>
    <property type="match status" value="1"/>
</dbReference>
<evidence type="ECO:0000259" key="3">
    <source>
        <dbReference type="PROSITE" id="PS51755"/>
    </source>
</evidence>
<feature type="DNA-binding region" description="OmpR/PhoB-type" evidence="2">
    <location>
        <begin position="190"/>
        <end position="287"/>
    </location>
</feature>
<accession>A0ABZ0IND4</accession>
<dbReference type="Pfam" id="PF00486">
    <property type="entry name" value="Trans_reg_C"/>
    <property type="match status" value="1"/>
</dbReference>
<feature type="domain" description="OmpR/PhoB-type" evidence="3">
    <location>
        <begin position="190"/>
        <end position="287"/>
    </location>
</feature>
<dbReference type="PROSITE" id="PS51755">
    <property type="entry name" value="OMPR_PHOB"/>
    <property type="match status" value="1"/>
</dbReference>
<gene>
    <name evidence="4" type="ORF">RT717_26130</name>
</gene>
<protein>
    <submittedName>
        <fullName evidence="4">Winged helix-turn-helix domain-containing protein</fullName>
    </submittedName>
</protein>
<dbReference type="InterPro" id="IPR036388">
    <property type="entry name" value="WH-like_DNA-bd_sf"/>
</dbReference>
<keyword evidence="5" id="KW-1185">Reference proteome</keyword>
<keyword evidence="1 2" id="KW-0238">DNA-binding</keyword>
<dbReference type="Proteomes" id="UP001302349">
    <property type="component" value="Chromosome"/>
</dbReference>
<dbReference type="EMBL" id="CP136051">
    <property type="protein sequence ID" value="WOK06557.1"/>
    <property type="molecule type" value="Genomic_DNA"/>
</dbReference>
<proteinExistence type="predicted"/>
<dbReference type="InterPro" id="IPR001867">
    <property type="entry name" value="OmpR/PhoB-type_DNA-bd"/>
</dbReference>
<dbReference type="Gene3D" id="1.10.10.10">
    <property type="entry name" value="Winged helix-like DNA-binding domain superfamily/Winged helix DNA-binding domain"/>
    <property type="match status" value="1"/>
</dbReference>
<dbReference type="InterPro" id="IPR016032">
    <property type="entry name" value="Sig_transdc_resp-reg_C-effctor"/>
</dbReference>
<reference evidence="4 5" key="1">
    <citation type="journal article" date="2023" name="Microbiol. Resour. Announc.">
        <title>Complete Genome Sequence of Imperialibacter roseus strain P4T.</title>
        <authorList>
            <person name="Tizabi D.R."/>
            <person name="Bachvaroff T."/>
            <person name="Hill R.T."/>
        </authorList>
    </citation>
    <scope>NUCLEOTIDE SEQUENCE [LARGE SCALE GENOMIC DNA]</scope>
    <source>
        <strain evidence="4 5">P4T</strain>
    </source>
</reference>
<evidence type="ECO:0000256" key="1">
    <source>
        <dbReference type="ARBA" id="ARBA00023125"/>
    </source>
</evidence>
<dbReference type="RefSeq" id="WP_317489271.1">
    <property type="nucleotide sequence ID" value="NZ_CP136051.1"/>
</dbReference>
<evidence type="ECO:0000256" key="2">
    <source>
        <dbReference type="PROSITE-ProRule" id="PRU01091"/>
    </source>
</evidence>